<dbReference type="EMBL" id="CAVMBE010000008">
    <property type="protein sequence ID" value="CAK3867272.1"/>
    <property type="molecule type" value="Genomic_DNA"/>
</dbReference>
<name>A0AAI8YTX5_9PEZI</name>
<protein>
    <submittedName>
        <fullName evidence="1">Uncharacterized protein</fullName>
    </submittedName>
</protein>
<evidence type="ECO:0000313" key="1">
    <source>
        <dbReference type="EMBL" id="CAK3867272.1"/>
    </source>
</evidence>
<keyword evidence="2" id="KW-1185">Reference proteome</keyword>
<dbReference type="AlphaFoldDB" id="A0AAI8YTX5"/>
<comment type="caution">
    <text evidence="1">The sequence shown here is derived from an EMBL/GenBank/DDBJ whole genome shotgun (WGS) entry which is preliminary data.</text>
</comment>
<proteinExistence type="predicted"/>
<dbReference type="Proteomes" id="UP001296104">
    <property type="component" value="Unassembled WGS sequence"/>
</dbReference>
<evidence type="ECO:0000313" key="2">
    <source>
        <dbReference type="Proteomes" id="UP001296104"/>
    </source>
</evidence>
<reference evidence="1" key="1">
    <citation type="submission" date="2023-11" db="EMBL/GenBank/DDBJ databases">
        <authorList>
            <person name="Alioto T."/>
            <person name="Alioto T."/>
            <person name="Gomez Garrido J."/>
        </authorList>
    </citation>
    <scope>NUCLEOTIDE SEQUENCE</scope>
</reference>
<accession>A0AAI8YTX5</accession>
<gene>
    <name evidence="1" type="ORF">LECACI_7A001922</name>
</gene>
<organism evidence="1 2">
    <name type="scientific">Lecanosticta acicola</name>
    <dbReference type="NCBI Taxonomy" id="111012"/>
    <lineage>
        <taxon>Eukaryota</taxon>
        <taxon>Fungi</taxon>
        <taxon>Dikarya</taxon>
        <taxon>Ascomycota</taxon>
        <taxon>Pezizomycotina</taxon>
        <taxon>Dothideomycetes</taxon>
        <taxon>Dothideomycetidae</taxon>
        <taxon>Mycosphaerellales</taxon>
        <taxon>Mycosphaerellaceae</taxon>
        <taxon>Lecanosticta</taxon>
    </lineage>
</organism>
<sequence>MVQFLKAHPKATSAENYWMPEEIHDRGRTSIGNFVQCSALHNHGLRFPHHAPPARLEKMFERGQRGLLIYDNCDTWELRGFCVTRLLVVARLAHRNREELIAFLENEDEKAEFQYVWTSKLCQSMDLTSSSLFEDLLPELRIQIYAHYTKSLEREHYGSPRNRIAAEPPITKVSRLLRREALPVFYNVFEFAVAVPNLLDDTKDAAALFFERAPVSVMERIGKLRVHGFVVRPGHDYKVYPFKFKLGDGQDALRVKQIDAKYVEEWPSHVQEKMQVRVQDLDIQGKEDNLRLQRGDLDKLLAISRNI</sequence>